<dbReference type="Gene3D" id="3.40.50.1820">
    <property type="entry name" value="alpha/beta hydrolase"/>
    <property type="match status" value="1"/>
</dbReference>
<dbReference type="PANTHER" id="PTHR43194">
    <property type="entry name" value="HYDROLASE ALPHA/BETA FOLD FAMILY"/>
    <property type="match status" value="1"/>
</dbReference>
<reference evidence="2" key="1">
    <citation type="journal article" date="2020" name="Stud. Mycol.">
        <title>101 Dothideomycetes genomes: a test case for predicting lifestyles and emergence of pathogens.</title>
        <authorList>
            <person name="Haridas S."/>
            <person name="Albert R."/>
            <person name="Binder M."/>
            <person name="Bloem J."/>
            <person name="Labutti K."/>
            <person name="Salamov A."/>
            <person name="Andreopoulos B."/>
            <person name="Baker S."/>
            <person name="Barry K."/>
            <person name="Bills G."/>
            <person name="Bluhm B."/>
            <person name="Cannon C."/>
            <person name="Castanera R."/>
            <person name="Culley D."/>
            <person name="Daum C."/>
            <person name="Ezra D."/>
            <person name="Gonzalez J."/>
            <person name="Henrissat B."/>
            <person name="Kuo A."/>
            <person name="Liang C."/>
            <person name="Lipzen A."/>
            <person name="Lutzoni F."/>
            <person name="Magnuson J."/>
            <person name="Mondo S."/>
            <person name="Nolan M."/>
            <person name="Ohm R."/>
            <person name="Pangilinan J."/>
            <person name="Park H.-J."/>
            <person name="Ramirez L."/>
            <person name="Alfaro M."/>
            <person name="Sun H."/>
            <person name="Tritt A."/>
            <person name="Yoshinaga Y."/>
            <person name="Zwiers L.-H."/>
            <person name="Turgeon B."/>
            <person name="Goodwin S."/>
            <person name="Spatafora J."/>
            <person name="Crous P."/>
            <person name="Grigoriev I."/>
        </authorList>
    </citation>
    <scope>NUCLEOTIDE SEQUENCE</scope>
    <source>
        <strain evidence="2">CBS 116435</strain>
    </source>
</reference>
<dbReference type="InterPro" id="IPR050228">
    <property type="entry name" value="Carboxylesterase_BioH"/>
</dbReference>
<proteinExistence type="predicted"/>
<keyword evidence="3" id="KW-1185">Reference proteome</keyword>
<evidence type="ECO:0000313" key="3">
    <source>
        <dbReference type="Proteomes" id="UP000799441"/>
    </source>
</evidence>
<feature type="domain" description="AB hydrolase-1" evidence="1">
    <location>
        <begin position="40"/>
        <end position="310"/>
    </location>
</feature>
<dbReference type="InterPro" id="IPR000073">
    <property type="entry name" value="AB_hydrolase_1"/>
</dbReference>
<name>A0A9P4Q6J9_9PEZI</name>
<accession>A0A9P4Q6J9</accession>
<evidence type="ECO:0000259" key="1">
    <source>
        <dbReference type="Pfam" id="PF12697"/>
    </source>
</evidence>
<dbReference type="InterPro" id="IPR029058">
    <property type="entry name" value="AB_hydrolase_fold"/>
</dbReference>
<dbReference type="AlphaFoldDB" id="A0A9P4Q6J9"/>
<dbReference type="GO" id="GO:0003824">
    <property type="term" value="F:catalytic activity"/>
    <property type="evidence" value="ECO:0007669"/>
    <property type="project" value="InterPro"/>
</dbReference>
<dbReference type="Proteomes" id="UP000799441">
    <property type="component" value="Unassembled WGS sequence"/>
</dbReference>
<organism evidence="2 3">
    <name type="scientific">Polychaeton citri CBS 116435</name>
    <dbReference type="NCBI Taxonomy" id="1314669"/>
    <lineage>
        <taxon>Eukaryota</taxon>
        <taxon>Fungi</taxon>
        <taxon>Dikarya</taxon>
        <taxon>Ascomycota</taxon>
        <taxon>Pezizomycotina</taxon>
        <taxon>Dothideomycetes</taxon>
        <taxon>Dothideomycetidae</taxon>
        <taxon>Capnodiales</taxon>
        <taxon>Capnodiaceae</taxon>
        <taxon>Polychaeton</taxon>
    </lineage>
</organism>
<dbReference type="EMBL" id="MU003797">
    <property type="protein sequence ID" value="KAF2720699.1"/>
    <property type="molecule type" value="Genomic_DNA"/>
</dbReference>
<dbReference type="InterPro" id="IPR000639">
    <property type="entry name" value="Epox_hydrolase-like"/>
</dbReference>
<dbReference type="PANTHER" id="PTHR43194:SF2">
    <property type="entry name" value="PEROXISOMAL MEMBRANE PROTEIN LPX1"/>
    <property type="match status" value="1"/>
</dbReference>
<dbReference type="SUPFAM" id="SSF53474">
    <property type="entry name" value="alpha/beta-Hydrolases"/>
    <property type="match status" value="1"/>
</dbReference>
<sequence>MPMQLTMTAIKRQCHPSTQLSYLHNYDSTLPAHQVPSTAVIFIHGWRCQASNFTDLITNLSQPKEKQHTPMYGLIAIDLPGHGQSLASNCPDPTPKKFAALILGYIADLALERVILVGHSLGSRIVLEMWRQSYHTMTLKSDDSSLDRAMNTPRVVGLVFLDGSHFKFRPPDPGIISSPFPERESQALHKAFSTMFSSFTPVAFRDSALTHLDKLDTAYCKAMMDAHVAYDHAVTDGAVMELRRQRVPVLNIQSTDAEDGRRRLQRGEKNRWMRFLEEELGVGREGVLEEVLVEGAGHFPHIDQTVLVAEVLDAFARRVFWDKENSSGGQ</sequence>
<comment type="caution">
    <text evidence="2">The sequence shown here is derived from an EMBL/GenBank/DDBJ whole genome shotgun (WGS) entry which is preliminary data.</text>
</comment>
<protein>
    <submittedName>
        <fullName evidence="2">Alpha/beta-hydrolase</fullName>
    </submittedName>
</protein>
<dbReference type="PRINTS" id="PR00412">
    <property type="entry name" value="EPOXHYDRLASE"/>
</dbReference>
<dbReference type="Pfam" id="PF12697">
    <property type="entry name" value="Abhydrolase_6"/>
    <property type="match status" value="1"/>
</dbReference>
<dbReference type="OrthoDB" id="8119704at2759"/>
<gene>
    <name evidence="2" type="ORF">K431DRAFT_285609</name>
</gene>
<evidence type="ECO:0000313" key="2">
    <source>
        <dbReference type="EMBL" id="KAF2720699.1"/>
    </source>
</evidence>